<evidence type="ECO:0000256" key="1">
    <source>
        <dbReference type="SAM" id="MobiDB-lite"/>
    </source>
</evidence>
<protein>
    <recommendedName>
        <fullName evidence="4">Endo-1,3(4)-beta-glucanase</fullName>
    </recommendedName>
</protein>
<feature type="compositionally biased region" description="Pro residues" evidence="1">
    <location>
        <begin position="278"/>
        <end position="288"/>
    </location>
</feature>
<evidence type="ECO:0008006" key="4">
    <source>
        <dbReference type="Google" id="ProtNLM"/>
    </source>
</evidence>
<accession>A0A167VHP6</accession>
<feature type="compositionally biased region" description="Basic and acidic residues" evidence="1">
    <location>
        <begin position="384"/>
        <end position="417"/>
    </location>
</feature>
<keyword evidence="3" id="KW-1185">Reference proteome</keyword>
<feature type="compositionally biased region" description="Low complexity" evidence="1">
    <location>
        <begin position="289"/>
        <end position="303"/>
    </location>
</feature>
<feature type="region of interest" description="Disordered" evidence="1">
    <location>
        <begin position="203"/>
        <end position="417"/>
    </location>
</feature>
<feature type="compositionally biased region" description="Pro residues" evidence="1">
    <location>
        <begin position="223"/>
        <end position="242"/>
    </location>
</feature>
<organism evidence="2 3">
    <name type="scientific">Niveomyces insectorum RCEF 264</name>
    <dbReference type="NCBI Taxonomy" id="1081102"/>
    <lineage>
        <taxon>Eukaryota</taxon>
        <taxon>Fungi</taxon>
        <taxon>Dikarya</taxon>
        <taxon>Ascomycota</taxon>
        <taxon>Pezizomycotina</taxon>
        <taxon>Sordariomycetes</taxon>
        <taxon>Hypocreomycetidae</taxon>
        <taxon>Hypocreales</taxon>
        <taxon>Cordycipitaceae</taxon>
        <taxon>Niveomyces</taxon>
    </lineage>
</organism>
<gene>
    <name evidence="2" type="ORF">SPI_04168</name>
</gene>
<dbReference type="STRING" id="1081102.A0A167VHP6"/>
<dbReference type="OrthoDB" id="4204700at2759"/>
<evidence type="ECO:0000313" key="3">
    <source>
        <dbReference type="Proteomes" id="UP000076874"/>
    </source>
</evidence>
<comment type="caution">
    <text evidence="2">The sequence shown here is derived from an EMBL/GenBank/DDBJ whole genome shotgun (WGS) entry which is preliminary data.</text>
</comment>
<dbReference type="EMBL" id="AZHD01000006">
    <property type="protein sequence ID" value="OAA62628.1"/>
    <property type="molecule type" value="Genomic_DNA"/>
</dbReference>
<dbReference type="Proteomes" id="UP000076874">
    <property type="component" value="Unassembled WGS sequence"/>
</dbReference>
<feature type="compositionally biased region" description="Polar residues" evidence="1">
    <location>
        <begin position="346"/>
        <end position="362"/>
    </location>
</feature>
<sequence>MDDGSDKLPDPNVDPSPLPANLRLQSLADVAKLAGQLPVNWDALPTVPFFGRLIGYSDNFYRAAVVVGVLEARWRGHRTLTPDETQVVAAQAAKAVVTLSYETPLLLGTTWLYEKKGRATFRFPFFQPGPQFNPDVFPAARLTLLRGPTARMAWHVVRGSLYAGLTHWVLRSLFMSYAMAVKSVEFERDPRLADLRASVKQAMAARMGDRRPRHHLEGGTPGPGQPPVPSSSPSSPPLPSPPQDAADEYNTDGYPSDSDPYGQQQQQQQKPLYRRPAPVQPPQPPPPSSSSTGFDDYADSSGFGDDDAGVDDMSPVSPAEQRRRWQQQQQQNTMSAGGSAWDRVRSQATTTRQQRPASTQAPRPSGDSSNSSSSSNDYTFNTGSDERPDAREQAQKEFDAMLEKERRGEDSDRGRRR</sequence>
<reference evidence="2 3" key="1">
    <citation type="journal article" date="2016" name="Genome Biol. Evol.">
        <title>Divergent and convergent evolution of fungal pathogenicity.</title>
        <authorList>
            <person name="Shang Y."/>
            <person name="Xiao G."/>
            <person name="Zheng P."/>
            <person name="Cen K."/>
            <person name="Zhan S."/>
            <person name="Wang C."/>
        </authorList>
    </citation>
    <scope>NUCLEOTIDE SEQUENCE [LARGE SCALE GENOMIC DNA]</scope>
    <source>
        <strain evidence="2 3">RCEF 264</strain>
    </source>
</reference>
<dbReference type="AlphaFoldDB" id="A0A167VHP6"/>
<proteinExistence type="predicted"/>
<evidence type="ECO:0000313" key="2">
    <source>
        <dbReference type="EMBL" id="OAA62628.1"/>
    </source>
</evidence>
<name>A0A167VHP6_9HYPO</name>